<comment type="caution">
    <text evidence="2">The sequence shown here is derived from an EMBL/GenBank/DDBJ whole genome shotgun (WGS) entry which is preliminary data.</text>
</comment>
<gene>
    <name evidence="2" type="ORF">Ahu01nite_012660</name>
</gene>
<accession>A0ABQ3ZI23</accession>
<name>A0ABQ3ZI23_9ACTN</name>
<reference evidence="2 3" key="1">
    <citation type="submission" date="2021-01" db="EMBL/GenBank/DDBJ databases">
        <title>Whole genome shotgun sequence of Actinoplanes humidus NBRC 14915.</title>
        <authorList>
            <person name="Komaki H."/>
            <person name="Tamura T."/>
        </authorList>
    </citation>
    <scope>NUCLEOTIDE SEQUENCE [LARGE SCALE GENOMIC DNA]</scope>
    <source>
        <strain evidence="2 3">NBRC 14915</strain>
    </source>
</reference>
<dbReference type="SUPFAM" id="SSF52540">
    <property type="entry name" value="P-loop containing nucleoside triphosphate hydrolases"/>
    <property type="match status" value="1"/>
</dbReference>
<evidence type="ECO:0000313" key="2">
    <source>
        <dbReference type="EMBL" id="GIE18164.1"/>
    </source>
</evidence>
<evidence type="ECO:0000313" key="3">
    <source>
        <dbReference type="Proteomes" id="UP000603200"/>
    </source>
</evidence>
<protein>
    <submittedName>
        <fullName evidence="2">SARP family transcriptional regulator</fullName>
    </submittedName>
</protein>
<dbReference type="Gene3D" id="3.40.50.300">
    <property type="entry name" value="P-loop containing nucleotide triphosphate hydrolases"/>
    <property type="match status" value="1"/>
</dbReference>
<keyword evidence="3" id="KW-1185">Reference proteome</keyword>
<dbReference type="InterPro" id="IPR036388">
    <property type="entry name" value="WH-like_DNA-bd_sf"/>
</dbReference>
<dbReference type="EMBL" id="BOMN01000014">
    <property type="protein sequence ID" value="GIE18164.1"/>
    <property type="molecule type" value="Genomic_DNA"/>
</dbReference>
<dbReference type="InterPro" id="IPR011990">
    <property type="entry name" value="TPR-like_helical_dom_sf"/>
</dbReference>
<evidence type="ECO:0000259" key="1">
    <source>
        <dbReference type="SMART" id="SM01043"/>
    </source>
</evidence>
<dbReference type="Gene3D" id="1.25.40.10">
    <property type="entry name" value="Tetratricopeptide repeat domain"/>
    <property type="match status" value="1"/>
</dbReference>
<dbReference type="InterPro" id="IPR027417">
    <property type="entry name" value="P-loop_NTPase"/>
</dbReference>
<dbReference type="RefSeq" id="WP_203835438.1">
    <property type="nucleotide sequence ID" value="NZ_BAAATV010000004.1"/>
</dbReference>
<dbReference type="PANTHER" id="PTHR47691:SF3">
    <property type="entry name" value="HTH-TYPE TRANSCRIPTIONAL REGULATOR RV0890C-RELATED"/>
    <property type="match status" value="1"/>
</dbReference>
<dbReference type="Gene3D" id="1.10.10.10">
    <property type="entry name" value="Winged helix-like DNA-binding domain superfamily/Winged helix DNA-binding domain"/>
    <property type="match status" value="1"/>
</dbReference>
<sequence>MRITTLGPLAVDGRPVRGDRLAALIHSLVEARGRTVSVGALAAAIWQDTPPDGTLGAVQALVGRVRRLGVPVLAMPGGYRVPADAVEVDAVLVRGLADQGRRALASGDALHARVCADEAREFFPEASAAIVPAAGGERLFGDVVMVRAEAALACGGPFDEADLRQLVTRVPPDEPAAALLVRMLAAQGRDAEALELVEQVRLDLADRYGADPSPVLAEAHLALLRGQLVAPRPQRTPRLPAAWRRAATPLVGRDEDLTVVSKALLDAPLVTIVATGGAGKTRLAAELARSAGPSRPVRVVELAGLRSPAEVLPAVLTALAEANPLVSNAVPGGVLGGRMVDAGERLRVAGAELDGLLVLDNCEHVLDAAAAVVTELLAVAPPEFSVLATSRAPLGLAGEVVHRLAALSGEEAVALLEARVRAGGVTPSWGRDRAADLCHRLDNLPLALELAAARLRHMPIDDVLAGLGDRFGLLDDALRGLPERHAGLWAMVDWSRDLLGPAEQLLLERLSVIPAPFTADLAAATAGSGGGGVRWGLAVLVEQSLLRLEGDRYRMLETVREYGGARLDADAATAGAGAREIAMAGMVGWARRRAVALGAAFIGPGQIAALQGCADDQDNLVAALRWAYDHDDEPATVDIAAALFQVWTVRGQHAEASSWARTLLHLDDPGRRLRSAIVGGRGSGRPLPDADRLAWLCVLMGVNAGSTGPLRLNVLVRRALRVLVAERSGEVSPRNLALAGALPGLEQADPDRSLVDAAVLVAHSDPYVQGMGFFMRAVLRGDGDAERAYRRFEAVGDHWGMGMAAHAAGHASGSDPRSDEWLRRSERHMRLVGAAEDARAARVLLDTQLALAGDGEAERRLLAVAGSEETDADQAHLGLAQLAWQRGDHDGAVAHADALLGNAEFRVAAAVMYLWVALEPRAVEVLGQSRAEVLAAHDRELLGAWALGGAELAAFRGDAVTAGELWAMGTRVGTNVSRFFPQGHGERLTAIVGDRREELLAEAGALAGTVIHTRIHARMDELLSVPERRRV</sequence>
<organism evidence="2 3">
    <name type="scientific">Winogradskya humida</name>
    <dbReference type="NCBI Taxonomy" id="113566"/>
    <lineage>
        <taxon>Bacteria</taxon>
        <taxon>Bacillati</taxon>
        <taxon>Actinomycetota</taxon>
        <taxon>Actinomycetes</taxon>
        <taxon>Micromonosporales</taxon>
        <taxon>Micromonosporaceae</taxon>
        <taxon>Winogradskya</taxon>
    </lineage>
</organism>
<proteinExistence type="predicted"/>
<dbReference type="PANTHER" id="PTHR47691">
    <property type="entry name" value="REGULATOR-RELATED"/>
    <property type="match status" value="1"/>
</dbReference>
<feature type="domain" description="Bacterial transcriptional activator" evidence="1">
    <location>
        <begin position="88"/>
        <end position="224"/>
    </location>
</feature>
<dbReference type="InterPro" id="IPR005158">
    <property type="entry name" value="BTAD"/>
</dbReference>
<dbReference type="Proteomes" id="UP000603200">
    <property type="component" value="Unassembled WGS sequence"/>
</dbReference>
<dbReference type="Pfam" id="PF03704">
    <property type="entry name" value="BTAD"/>
    <property type="match status" value="1"/>
</dbReference>
<dbReference type="SMART" id="SM01043">
    <property type="entry name" value="BTAD"/>
    <property type="match status" value="1"/>
</dbReference>
<dbReference type="SUPFAM" id="SSF48452">
    <property type="entry name" value="TPR-like"/>
    <property type="match status" value="1"/>
</dbReference>